<dbReference type="PRINTS" id="PR00080">
    <property type="entry name" value="SDRFAMILY"/>
</dbReference>
<dbReference type="GO" id="GO:0008202">
    <property type="term" value="P:steroid metabolic process"/>
    <property type="evidence" value="ECO:0007669"/>
    <property type="project" value="UniProtKB-KW"/>
</dbReference>
<keyword evidence="2" id="KW-0443">Lipid metabolism</keyword>
<proteinExistence type="inferred from homology"/>
<keyword evidence="4" id="KW-0560">Oxidoreductase</keyword>
<dbReference type="PANTHER" id="PTHR42879:SF2">
    <property type="entry name" value="3-OXOACYL-[ACYL-CARRIER-PROTEIN] REDUCTASE FABG"/>
    <property type="match status" value="1"/>
</dbReference>
<evidence type="ECO:0000313" key="5">
    <source>
        <dbReference type="EMBL" id="ODR59922.1"/>
    </source>
</evidence>
<reference evidence="5 7" key="2">
    <citation type="submission" date="2016-08" db="EMBL/GenBank/DDBJ databases">
        <title>Characterization of Isolates of Eisenbergiella tayi Derived from Blood Cultures, Using Whole Genome Sequencing.</title>
        <authorList>
            <person name="Bernier A.-M."/>
            <person name="Burdz T."/>
            <person name="Wiebe D."/>
            <person name="Bernard K."/>
        </authorList>
    </citation>
    <scope>NUCLEOTIDE SEQUENCE [LARGE SCALE GENOMIC DNA]</scope>
    <source>
        <strain evidence="5 7">NML120146</strain>
    </source>
</reference>
<evidence type="ECO:0000256" key="2">
    <source>
        <dbReference type="ARBA" id="ARBA00023221"/>
    </source>
</evidence>
<protein>
    <submittedName>
        <fullName evidence="4">3-oxoacyl-[acyl-carrier-protein] reductase FabG</fullName>
        <ecNumber evidence="4">1.1.1.100</ecNumber>
    </submittedName>
    <submittedName>
        <fullName evidence="5">Short-chain dehydrogenase</fullName>
    </submittedName>
</protein>
<dbReference type="InterPro" id="IPR036291">
    <property type="entry name" value="NAD(P)-bd_dom_sf"/>
</dbReference>
<organism evidence="4 6">
    <name type="scientific">Eisenbergiella tayi</name>
    <dbReference type="NCBI Taxonomy" id="1432052"/>
    <lineage>
        <taxon>Bacteria</taxon>
        <taxon>Bacillati</taxon>
        <taxon>Bacillota</taxon>
        <taxon>Clostridia</taxon>
        <taxon>Lachnospirales</taxon>
        <taxon>Lachnospiraceae</taxon>
        <taxon>Eisenbergiella</taxon>
    </lineage>
</organism>
<keyword evidence="7" id="KW-1185">Reference proteome</keyword>
<dbReference type="GO" id="GO:0004316">
    <property type="term" value="F:3-oxoacyl-[acyl-carrier-protein] reductase (NADPH) activity"/>
    <property type="evidence" value="ECO:0007669"/>
    <property type="project" value="UniProtKB-EC"/>
</dbReference>
<evidence type="ECO:0000313" key="4">
    <source>
        <dbReference type="EMBL" id="ODM06789.1"/>
    </source>
</evidence>
<dbReference type="Proteomes" id="UP000094869">
    <property type="component" value="Unassembled WGS sequence"/>
</dbReference>
<dbReference type="RefSeq" id="WP_069152606.1">
    <property type="nucleotide sequence ID" value="NZ_DAWDRA010000440.1"/>
</dbReference>
<name>A0A1E3ADR3_9FIRM</name>
<evidence type="ECO:0000313" key="7">
    <source>
        <dbReference type="Proteomes" id="UP000094869"/>
    </source>
</evidence>
<dbReference type="PRINTS" id="PR00081">
    <property type="entry name" value="GDHRDH"/>
</dbReference>
<evidence type="ECO:0000256" key="3">
    <source>
        <dbReference type="RuleBase" id="RU000363"/>
    </source>
</evidence>
<accession>A0A1E3ADR3</accession>
<comment type="similarity">
    <text evidence="1 3">Belongs to the short-chain dehydrogenases/reductases (SDR) family.</text>
</comment>
<dbReference type="AlphaFoldDB" id="A0A1E3ADR3"/>
<dbReference type="SUPFAM" id="SSF51735">
    <property type="entry name" value="NAD(P)-binding Rossmann-fold domains"/>
    <property type="match status" value="1"/>
</dbReference>
<keyword evidence="2" id="KW-0753">Steroid metabolism</keyword>
<gene>
    <name evidence="4" type="primary">fabG_4</name>
    <name evidence="4" type="ORF">BEI61_02679</name>
    <name evidence="5" type="ORF">BEI63_05180</name>
</gene>
<dbReference type="CDD" id="cd05233">
    <property type="entry name" value="SDR_c"/>
    <property type="match status" value="1"/>
</dbReference>
<dbReference type="EMBL" id="MCGH01000002">
    <property type="protein sequence ID" value="ODM06789.1"/>
    <property type="molecule type" value="Genomic_DNA"/>
</dbReference>
<dbReference type="Proteomes" id="UP000094067">
    <property type="component" value="Unassembled WGS sequence"/>
</dbReference>
<dbReference type="EMBL" id="MEHD01000013">
    <property type="protein sequence ID" value="ODR59922.1"/>
    <property type="molecule type" value="Genomic_DNA"/>
</dbReference>
<comment type="caution">
    <text evidence="4">The sequence shown here is derived from an EMBL/GenBank/DDBJ whole genome shotgun (WGS) entry which is preliminary data.</text>
</comment>
<dbReference type="PATRIC" id="fig|1432052.4.peg.2989"/>
<dbReference type="PANTHER" id="PTHR42879">
    <property type="entry name" value="3-OXOACYL-(ACYL-CARRIER-PROTEIN) REDUCTASE"/>
    <property type="match status" value="1"/>
</dbReference>
<evidence type="ECO:0000313" key="6">
    <source>
        <dbReference type="Proteomes" id="UP000094067"/>
    </source>
</evidence>
<dbReference type="Gene3D" id="3.40.50.720">
    <property type="entry name" value="NAD(P)-binding Rossmann-like Domain"/>
    <property type="match status" value="1"/>
</dbReference>
<reference evidence="4 6" key="1">
    <citation type="submission" date="2016-07" db="EMBL/GenBank/DDBJ databases">
        <title>Characterization of isolates of Eisenbergiella tayi derived from blood cultures, using whole genome sequencing.</title>
        <authorList>
            <person name="Burdz T."/>
            <person name="Wiebe D."/>
            <person name="Huynh C."/>
            <person name="Bernard K."/>
        </authorList>
    </citation>
    <scope>NUCLEOTIDE SEQUENCE [LARGE SCALE GENOMIC DNA]</scope>
    <source>
        <strain evidence="4 6">NML 110608</strain>
    </source>
</reference>
<dbReference type="Pfam" id="PF00106">
    <property type="entry name" value="adh_short"/>
    <property type="match status" value="1"/>
</dbReference>
<dbReference type="InterPro" id="IPR002347">
    <property type="entry name" value="SDR_fam"/>
</dbReference>
<sequence>MVNVKGKWALVTGSSRGVGRQIALFMAKEGCNLILHSRSLAHTGKLLEEVTAMGVEAYAVEAELSDPAAVNRMLDEMEEKGTPVDIVFNDAGVQIAYRDNYWETPVEDFTQSFMINTIAPAIICYRLIPKMIERGFGRVINTTSGIRNEPQQAGYSASKAALDKFTTDLASALPEADVMMNLTDPGWLRTDLGGPNAPGAVESCVPGIVVGAFLDDGKSGRLLPAQAFTGMTLEDAVKKAREM</sequence>
<evidence type="ECO:0000256" key="1">
    <source>
        <dbReference type="ARBA" id="ARBA00006484"/>
    </source>
</evidence>
<dbReference type="InterPro" id="IPR050259">
    <property type="entry name" value="SDR"/>
</dbReference>
<dbReference type="EC" id="1.1.1.100" evidence="4"/>